<gene>
    <name evidence="4" type="ORF">GCM10009823_11390</name>
</gene>
<comment type="caution">
    <text evidence="4">The sequence shown here is derived from an EMBL/GenBank/DDBJ whole genome shotgun (WGS) entry which is preliminary data.</text>
</comment>
<dbReference type="PROSITE" id="PS01322">
    <property type="entry name" value="PHOSPHOTRIESTERASE_1"/>
    <property type="match status" value="1"/>
</dbReference>
<dbReference type="InterPro" id="IPR017947">
    <property type="entry name" value="AryldialkylPase_Zn-BS"/>
</dbReference>
<evidence type="ECO:0000256" key="2">
    <source>
        <dbReference type="ARBA" id="ARBA00022801"/>
    </source>
</evidence>
<feature type="modified residue" description="N6-carboxylysine" evidence="3">
    <location>
        <position position="142"/>
    </location>
</feature>
<dbReference type="PROSITE" id="PS51347">
    <property type="entry name" value="PHOSPHOTRIESTERASE_2"/>
    <property type="match status" value="1"/>
</dbReference>
<name>A0ABN2WL08_9MICO</name>
<evidence type="ECO:0000313" key="4">
    <source>
        <dbReference type="EMBL" id="GAA2093222.1"/>
    </source>
</evidence>
<organism evidence="4 5">
    <name type="scientific">Brevibacterium salitolerans</name>
    <dbReference type="NCBI Taxonomy" id="1403566"/>
    <lineage>
        <taxon>Bacteria</taxon>
        <taxon>Bacillati</taxon>
        <taxon>Actinomycetota</taxon>
        <taxon>Actinomycetes</taxon>
        <taxon>Micrococcales</taxon>
        <taxon>Brevibacteriaceae</taxon>
        <taxon>Brevibacterium</taxon>
    </lineage>
</organism>
<evidence type="ECO:0000313" key="5">
    <source>
        <dbReference type="Proteomes" id="UP001500984"/>
    </source>
</evidence>
<comment type="similarity">
    <text evidence="3">Belongs to the metallo-dependent hydrolases superfamily. Phosphotriesterase family.</text>
</comment>
<dbReference type="Proteomes" id="UP001500984">
    <property type="component" value="Unassembled WGS sequence"/>
</dbReference>
<proteinExistence type="inferred from homology"/>
<keyword evidence="2" id="KW-0378">Hydrolase</keyword>
<sequence>MIPTLTGTVAAAELGRTLMHEHVFVLNAELVLNYPELFPVEEMVARAVTVLEGVKATGIDTFVDLSVMGTGRNVPVLKRIAEQVDLSILVATGWYTYHEAPVFAQLNGPGRLFDGPDPLTEMFVRDIRVGISDTGVRAAVLKCSADRYGMTEGVRTVMQAVADAHLETGAPIFTHSDTGNGTGLAQQDYFESRGIDLSGVVIGHVGDTTDIDLLRRIADRGSVLGMDRFGLESRLPYAQRIDTVVRMCALGYADRMVLSTDSSVFSMNFPDEHRRTDLPLWDARAIMSSVVPDLLARGVSEAEIETMMTGNAARILAAGRK</sequence>
<evidence type="ECO:0000256" key="1">
    <source>
        <dbReference type="ARBA" id="ARBA00022723"/>
    </source>
</evidence>
<keyword evidence="5" id="KW-1185">Reference proteome</keyword>
<dbReference type="Gene3D" id="3.20.20.140">
    <property type="entry name" value="Metal-dependent hydrolases"/>
    <property type="match status" value="1"/>
</dbReference>
<dbReference type="InterPro" id="IPR032466">
    <property type="entry name" value="Metal_Hydrolase"/>
</dbReference>
<keyword evidence="1" id="KW-0479">Metal-binding</keyword>
<dbReference type="PANTHER" id="PTHR10819:SF3">
    <property type="entry name" value="PHOSPHOTRIESTERASE-RELATED PROTEIN"/>
    <property type="match status" value="1"/>
</dbReference>
<dbReference type="RefSeq" id="WP_291791616.1">
    <property type="nucleotide sequence ID" value="NZ_BAAAPZ010000004.1"/>
</dbReference>
<reference evidence="4 5" key="1">
    <citation type="journal article" date="2019" name="Int. J. Syst. Evol. Microbiol.">
        <title>The Global Catalogue of Microorganisms (GCM) 10K type strain sequencing project: providing services to taxonomists for standard genome sequencing and annotation.</title>
        <authorList>
            <consortium name="The Broad Institute Genomics Platform"/>
            <consortium name="The Broad Institute Genome Sequencing Center for Infectious Disease"/>
            <person name="Wu L."/>
            <person name="Ma J."/>
        </authorList>
    </citation>
    <scope>NUCLEOTIDE SEQUENCE [LARGE SCALE GENOMIC DNA]</scope>
    <source>
        <strain evidence="4 5">JCM 15900</strain>
    </source>
</reference>
<dbReference type="SUPFAM" id="SSF51556">
    <property type="entry name" value="Metallo-dependent hydrolases"/>
    <property type="match status" value="1"/>
</dbReference>
<accession>A0ABN2WL08</accession>
<evidence type="ECO:0000256" key="3">
    <source>
        <dbReference type="PROSITE-ProRule" id="PRU00679"/>
    </source>
</evidence>
<dbReference type="InterPro" id="IPR001559">
    <property type="entry name" value="Phosphotriesterase"/>
</dbReference>
<dbReference type="EMBL" id="BAAAPZ010000004">
    <property type="protein sequence ID" value="GAA2093222.1"/>
    <property type="molecule type" value="Genomic_DNA"/>
</dbReference>
<protein>
    <submittedName>
        <fullName evidence="4">Phosphotriesterase</fullName>
    </submittedName>
</protein>
<dbReference type="Pfam" id="PF02126">
    <property type="entry name" value="PTE"/>
    <property type="match status" value="1"/>
</dbReference>
<dbReference type="PANTHER" id="PTHR10819">
    <property type="entry name" value="PHOSPHOTRIESTERASE-RELATED"/>
    <property type="match status" value="1"/>
</dbReference>